<feature type="compositionally biased region" description="Low complexity" evidence="1">
    <location>
        <begin position="739"/>
        <end position="748"/>
    </location>
</feature>
<feature type="region of interest" description="Disordered" evidence="1">
    <location>
        <begin position="334"/>
        <end position="356"/>
    </location>
</feature>
<evidence type="ECO:0000313" key="4">
    <source>
        <dbReference type="WBParaSite" id="TTAC_0000207001-mRNA-1"/>
    </source>
</evidence>
<dbReference type="EMBL" id="UYWX01000720">
    <property type="protein sequence ID" value="VDM18818.1"/>
    <property type="molecule type" value="Genomic_DNA"/>
</dbReference>
<sequence length="843" mass="90700">MLTNLSNKLAATFGRPLKSPSKSPTDSAVSVPLAEWPSDVTLSGEPLFTRHLTSTDLDALEEAAGLGPPSWWLDAELACSDSSLAGKDTLSYEEEVALTAMLRAPFEQAGPIRSAASGLLDRLNELERLQALALEEGRRRAQGKEKRVRHHSTLRLAAKSVDGEDEEKVAVEQKENVGGLHRRDTYAVNKRPPVSSTPMKTYQKQQQDALNPRFCKSPERRETNRSEACNLQKTYSKNSLNLLHVEGELQRSLDANLAASDLSGNSTQLMGRTFDAEELSDVFPSPRASIERLSAVHPPPPPTPSSELPQGATRHLTFVRHPAQSRNLQRTETLVPRPSASPMRSACPQTPVANGVQHKHSAPDIMLMKTSDSGSNIFPTNMSDAMALVREQEMKLRASSGRTGEINVSLTSSIDSSGGGHGRSNDRLNRSFQGEGGSLSHIFEQRGVKDVPPRYDPGGKRAVGSDLLRNKSSSQSSLKDMASLTEIMRAQAESLRASGEQVMQKVRSRGSLSRSMEGSLRGSNSSIGSREALPRQPPVAATSQKEPVRHQSIERPTELRDSGATYDLNVTRASLSSSIQSNDVAPPRQSTSPVALRRPPRGSISNVPPPLALPIDAEAISPDTPSTAKTARPGSYLEQLQNAKHASSAVEAWVADTMTTLNSGTMRIDLSASSESFGGLRDSSETYALSEHPEERQRELPRPGGMRAPMPRPVKPPQNLAANSENVMTNSQRTLTAKTPTTPTGGPPAVMRRGIAPTAISGSGRGGRGLSSIRPPSVPRSQPLNRNLATVRSSSALGSARGQASQLRPPTRVKLPSSLPRGRFTRGSGSAPRVTSHNPLPPE</sequence>
<feature type="compositionally biased region" description="Basic and acidic residues" evidence="1">
    <location>
        <begin position="443"/>
        <end position="459"/>
    </location>
</feature>
<feature type="compositionally biased region" description="Polar residues" evidence="1">
    <location>
        <begin position="720"/>
        <end position="738"/>
    </location>
</feature>
<dbReference type="AlphaFoldDB" id="A0A0R3WMT2"/>
<feature type="compositionally biased region" description="Polar residues" evidence="1">
    <location>
        <begin position="833"/>
        <end position="843"/>
    </location>
</feature>
<dbReference type="Proteomes" id="UP000274429">
    <property type="component" value="Unassembled WGS sequence"/>
</dbReference>
<name>A0A0R3WMT2_HYDTA</name>
<feature type="compositionally biased region" description="Polar residues" evidence="1">
    <location>
        <begin position="779"/>
        <end position="808"/>
    </location>
</feature>
<feature type="compositionally biased region" description="Polar residues" evidence="1">
    <location>
        <begin position="571"/>
        <end position="593"/>
    </location>
</feature>
<proteinExistence type="predicted"/>
<dbReference type="WBParaSite" id="TTAC_0000207001-mRNA-1">
    <property type="protein sequence ID" value="TTAC_0000207001-mRNA-1"/>
    <property type="gene ID" value="TTAC_0000207001"/>
</dbReference>
<feature type="region of interest" description="Disordered" evidence="1">
    <location>
        <begin position="675"/>
        <end position="843"/>
    </location>
</feature>
<feature type="compositionally biased region" description="Polar residues" evidence="1">
    <location>
        <begin position="510"/>
        <end position="528"/>
    </location>
</feature>
<protein>
    <submittedName>
        <fullName evidence="4">GTSE1_N domain-containing protein</fullName>
    </submittedName>
</protein>
<feature type="compositionally biased region" description="Basic and acidic residues" evidence="1">
    <location>
        <begin position="691"/>
        <end position="701"/>
    </location>
</feature>
<keyword evidence="3" id="KW-1185">Reference proteome</keyword>
<reference evidence="2 3" key="2">
    <citation type="submission" date="2018-11" db="EMBL/GenBank/DDBJ databases">
        <authorList>
            <consortium name="Pathogen Informatics"/>
        </authorList>
    </citation>
    <scope>NUCLEOTIDE SEQUENCE [LARGE SCALE GENOMIC DNA]</scope>
</reference>
<organism evidence="4">
    <name type="scientific">Hydatigena taeniaeformis</name>
    <name type="common">Feline tapeworm</name>
    <name type="synonym">Taenia taeniaeformis</name>
    <dbReference type="NCBI Taxonomy" id="6205"/>
    <lineage>
        <taxon>Eukaryota</taxon>
        <taxon>Metazoa</taxon>
        <taxon>Spiralia</taxon>
        <taxon>Lophotrochozoa</taxon>
        <taxon>Platyhelminthes</taxon>
        <taxon>Cestoda</taxon>
        <taxon>Eucestoda</taxon>
        <taxon>Cyclophyllidea</taxon>
        <taxon>Taeniidae</taxon>
        <taxon>Hydatigera</taxon>
    </lineage>
</organism>
<feature type="region of interest" description="Disordered" evidence="1">
    <location>
        <begin position="398"/>
        <end position="479"/>
    </location>
</feature>
<feature type="compositionally biased region" description="Polar residues" evidence="1">
    <location>
        <begin position="194"/>
        <end position="209"/>
    </location>
</feature>
<accession>A0A0R3WMT2</accession>
<dbReference type="OrthoDB" id="6264200at2759"/>
<feature type="compositionally biased region" description="Basic and acidic residues" evidence="1">
    <location>
        <begin position="546"/>
        <end position="561"/>
    </location>
</feature>
<feature type="region of interest" description="Disordered" evidence="1">
    <location>
        <begin position="495"/>
        <end position="633"/>
    </location>
</feature>
<feature type="compositionally biased region" description="Polar residues" evidence="1">
    <location>
        <begin position="400"/>
        <end position="416"/>
    </location>
</feature>
<evidence type="ECO:0000313" key="2">
    <source>
        <dbReference type="EMBL" id="VDM18818.1"/>
    </source>
</evidence>
<feature type="region of interest" description="Disordered" evidence="1">
    <location>
        <begin position="188"/>
        <end position="209"/>
    </location>
</feature>
<evidence type="ECO:0000313" key="3">
    <source>
        <dbReference type="Proteomes" id="UP000274429"/>
    </source>
</evidence>
<reference evidence="4" key="1">
    <citation type="submission" date="2017-02" db="UniProtKB">
        <authorList>
            <consortium name="WormBaseParasite"/>
        </authorList>
    </citation>
    <scope>IDENTIFICATION</scope>
</reference>
<gene>
    <name evidence="2" type="ORF">TTAC_LOCUS2057</name>
</gene>
<evidence type="ECO:0000256" key="1">
    <source>
        <dbReference type="SAM" id="MobiDB-lite"/>
    </source>
</evidence>